<protein>
    <submittedName>
        <fullName evidence="3">Universal stress protein</fullName>
    </submittedName>
</protein>
<sequence>MIVTGVDGSMAARAAVQWAAGDAMRMHVPLLIVHVTGTAPYQVGRTGAALPRGRRSRDGRRTLREAEALVRERQPTIEVTTKQVTGEPATALLEQADDVVELVLGSYACHASFGAVPNPVSMHVAGRVRCPVVLVRAEHRTAYGEIVVGVDASPACGPALTYAFLQAELREATLRVVHAWQADAHGATAGDTRGMSEVTAQRLLARDLVKAVGHDHPGVPVVEDLLRADPVAALTAAAGQADLLVVGSDRAAAPEPLGQVARGVLRRARCPVAVVHA</sequence>
<dbReference type="InterPro" id="IPR006016">
    <property type="entry name" value="UspA"/>
</dbReference>
<reference evidence="4" key="1">
    <citation type="journal article" date="2019" name="Int. J. Syst. Evol. Microbiol.">
        <title>The Global Catalogue of Microorganisms (GCM) 10K type strain sequencing project: providing services to taxonomists for standard genome sequencing and annotation.</title>
        <authorList>
            <consortium name="The Broad Institute Genomics Platform"/>
            <consortium name="The Broad Institute Genome Sequencing Center for Infectious Disease"/>
            <person name="Wu L."/>
            <person name="Ma J."/>
        </authorList>
    </citation>
    <scope>NUCLEOTIDE SEQUENCE [LARGE SCALE GENOMIC DNA]</scope>
    <source>
        <strain evidence="4">CGMCC 4.7106</strain>
    </source>
</reference>
<dbReference type="PANTHER" id="PTHR46268:SF6">
    <property type="entry name" value="UNIVERSAL STRESS PROTEIN UP12"/>
    <property type="match status" value="1"/>
</dbReference>
<organism evidence="3 4">
    <name type="scientific">Nonomuraea harbinensis</name>
    <dbReference type="NCBI Taxonomy" id="1286938"/>
    <lineage>
        <taxon>Bacteria</taxon>
        <taxon>Bacillati</taxon>
        <taxon>Actinomycetota</taxon>
        <taxon>Actinomycetes</taxon>
        <taxon>Streptosporangiales</taxon>
        <taxon>Streptosporangiaceae</taxon>
        <taxon>Nonomuraea</taxon>
    </lineage>
</organism>
<comment type="similarity">
    <text evidence="1">Belongs to the universal stress protein A family.</text>
</comment>
<keyword evidence="4" id="KW-1185">Reference proteome</keyword>
<dbReference type="EMBL" id="JBHSNW010000038">
    <property type="protein sequence ID" value="MFC5821746.1"/>
    <property type="molecule type" value="Genomic_DNA"/>
</dbReference>
<dbReference type="PANTHER" id="PTHR46268">
    <property type="entry name" value="STRESS RESPONSE PROTEIN NHAX"/>
    <property type="match status" value="1"/>
</dbReference>
<dbReference type="Pfam" id="PF00582">
    <property type="entry name" value="Usp"/>
    <property type="match status" value="2"/>
</dbReference>
<feature type="domain" description="UspA" evidence="2">
    <location>
        <begin position="2"/>
        <end position="136"/>
    </location>
</feature>
<dbReference type="RefSeq" id="WP_219551719.1">
    <property type="nucleotide sequence ID" value="NZ_JAHKRN010000079.1"/>
</dbReference>
<accession>A0ABW1C824</accession>
<evidence type="ECO:0000313" key="4">
    <source>
        <dbReference type="Proteomes" id="UP001596096"/>
    </source>
</evidence>
<comment type="caution">
    <text evidence="3">The sequence shown here is derived from an EMBL/GenBank/DDBJ whole genome shotgun (WGS) entry which is preliminary data.</text>
</comment>
<gene>
    <name evidence="3" type="ORF">ACFPUY_42240</name>
</gene>
<evidence type="ECO:0000256" key="1">
    <source>
        <dbReference type="ARBA" id="ARBA00008791"/>
    </source>
</evidence>
<evidence type="ECO:0000313" key="3">
    <source>
        <dbReference type="EMBL" id="MFC5821746.1"/>
    </source>
</evidence>
<feature type="domain" description="UspA" evidence="2">
    <location>
        <begin position="143"/>
        <end position="276"/>
    </location>
</feature>
<name>A0ABW1C824_9ACTN</name>
<proteinExistence type="inferred from homology"/>
<dbReference type="Proteomes" id="UP001596096">
    <property type="component" value="Unassembled WGS sequence"/>
</dbReference>
<evidence type="ECO:0000259" key="2">
    <source>
        <dbReference type="Pfam" id="PF00582"/>
    </source>
</evidence>